<evidence type="ECO:0008006" key="4">
    <source>
        <dbReference type="Google" id="ProtNLM"/>
    </source>
</evidence>
<dbReference type="EMBL" id="QXML01000013">
    <property type="protein sequence ID" value="RIW12590.1"/>
    <property type="molecule type" value="Genomic_DNA"/>
</dbReference>
<feature type="signal peptide" evidence="1">
    <location>
        <begin position="1"/>
        <end position="21"/>
    </location>
</feature>
<organism evidence="2 3">
    <name type="scientific">Algoriphagus lacus</name>
    <dbReference type="NCBI Taxonomy" id="2056311"/>
    <lineage>
        <taxon>Bacteria</taxon>
        <taxon>Pseudomonadati</taxon>
        <taxon>Bacteroidota</taxon>
        <taxon>Cytophagia</taxon>
        <taxon>Cytophagales</taxon>
        <taxon>Cyclobacteriaceae</taxon>
        <taxon>Algoriphagus</taxon>
    </lineage>
</organism>
<protein>
    <recommendedName>
        <fullName evidence="4">Sensor of ECF-type sigma factor</fullName>
    </recommendedName>
</protein>
<gene>
    <name evidence="2" type="ORF">D0X99_18945</name>
</gene>
<dbReference type="Proteomes" id="UP000283522">
    <property type="component" value="Unassembled WGS sequence"/>
</dbReference>
<keyword evidence="3" id="KW-1185">Reference proteome</keyword>
<evidence type="ECO:0000313" key="2">
    <source>
        <dbReference type="EMBL" id="RIW12590.1"/>
    </source>
</evidence>
<dbReference type="OrthoDB" id="660497at2"/>
<evidence type="ECO:0000256" key="1">
    <source>
        <dbReference type="SAM" id="SignalP"/>
    </source>
</evidence>
<comment type="caution">
    <text evidence="2">The sequence shown here is derived from an EMBL/GenBank/DDBJ whole genome shotgun (WGS) entry which is preliminary data.</text>
</comment>
<proteinExistence type="predicted"/>
<accession>A0A418PM47</accession>
<feature type="chain" id="PRO_5019151091" description="Sensor of ECF-type sigma factor" evidence="1">
    <location>
        <begin position="22"/>
        <end position="156"/>
    </location>
</feature>
<name>A0A418PM47_9BACT</name>
<dbReference type="RefSeq" id="WP_119479451.1">
    <property type="nucleotide sequence ID" value="NZ_QXML01000013.1"/>
</dbReference>
<sequence length="156" mass="17777">MKKLLLSALILFFIGIGSSFAQTIDDEIKIVQDAFGKDKRTLVEYYMKLSGDKATAFWAVYDEFEVERKAIGKERILIINDYMEKFTHIGEAEADALALRSLKNDAALNSLYSSYYKKFKKATSAMDAAKFLQVDFYITNTIRNAIQQELPFLGDI</sequence>
<evidence type="ECO:0000313" key="3">
    <source>
        <dbReference type="Proteomes" id="UP000283522"/>
    </source>
</evidence>
<reference evidence="2 3" key="1">
    <citation type="submission" date="2018-09" db="EMBL/GenBank/DDBJ databases">
        <authorList>
            <person name="Wang X."/>
            <person name="Du Z."/>
        </authorList>
    </citation>
    <scope>NUCLEOTIDE SEQUENCE [LARGE SCALE GENOMIC DNA]</scope>
    <source>
        <strain evidence="2 3">N3</strain>
    </source>
</reference>
<dbReference type="AlphaFoldDB" id="A0A418PM47"/>
<keyword evidence="1" id="KW-0732">Signal</keyword>